<proteinExistence type="inferred from homology"/>
<dbReference type="InterPro" id="IPR000209">
    <property type="entry name" value="Peptidase_S8/S53_dom"/>
</dbReference>
<keyword evidence="4" id="KW-0378">Hydrolase</keyword>
<evidence type="ECO:0000256" key="4">
    <source>
        <dbReference type="ARBA" id="ARBA00022801"/>
    </source>
</evidence>
<evidence type="ECO:0000256" key="2">
    <source>
        <dbReference type="ARBA" id="ARBA00022670"/>
    </source>
</evidence>
<dbReference type="Pfam" id="PF00082">
    <property type="entry name" value="Peptidase_S8"/>
    <property type="match status" value="1"/>
</dbReference>
<dbReference type="CDD" id="cd04842">
    <property type="entry name" value="Peptidases_S8_Kp43_protease"/>
    <property type="match status" value="1"/>
</dbReference>
<dbReference type="OrthoDB" id="9792152at2"/>
<dbReference type="PANTHER" id="PTHR43399:SF4">
    <property type="entry name" value="CELL WALL-ASSOCIATED PROTEASE"/>
    <property type="match status" value="1"/>
</dbReference>
<keyword evidence="11" id="KW-1185">Reference proteome</keyword>
<dbReference type="Pfam" id="PF18962">
    <property type="entry name" value="Por_Secre_tail"/>
    <property type="match status" value="1"/>
</dbReference>
<comment type="similarity">
    <text evidence="1 6">Belongs to the peptidase S8 family.</text>
</comment>
<name>A0A1H9IC54_9FLAO</name>
<dbReference type="NCBIfam" id="TIGR04183">
    <property type="entry name" value="Por_Secre_tail"/>
    <property type="match status" value="1"/>
</dbReference>
<dbReference type="Proteomes" id="UP000198999">
    <property type="component" value="Unassembled WGS sequence"/>
</dbReference>
<organism evidence="10 11">
    <name type="scientific">Hyunsoonleella jejuensis</name>
    <dbReference type="NCBI Taxonomy" id="419940"/>
    <lineage>
        <taxon>Bacteria</taxon>
        <taxon>Pseudomonadati</taxon>
        <taxon>Bacteroidota</taxon>
        <taxon>Flavobacteriia</taxon>
        <taxon>Flavobacteriales</taxon>
        <taxon>Flavobacteriaceae</taxon>
    </lineage>
</organism>
<dbReference type="InterPro" id="IPR026444">
    <property type="entry name" value="Secre_tail"/>
</dbReference>
<dbReference type="AlphaFoldDB" id="A0A1H9IC54"/>
<evidence type="ECO:0000313" key="11">
    <source>
        <dbReference type="Proteomes" id="UP000198999"/>
    </source>
</evidence>
<keyword evidence="2" id="KW-0645">Protease</keyword>
<keyword evidence="3 7" id="KW-0732">Signal</keyword>
<evidence type="ECO:0000256" key="5">
    <source>
        <dbReference type="ARBA" id="ARBA00022825"/>
    </source>
</evidence>
<dbReference type="RefSeq" id="WP_092579359.1">
    <property type="nucleotide sequence ID" value="NZ_FOFN01000003.1"/>
</dbReference>
<dbReference type="SUPFAM" id="SSF49785">
    <property type="entry name" value="Galactose-binding domain-like"/>
    <property type="match status" value="1"/>
</dbReference>
<dbReference type="Gene3D" id="3.40.50.200">
    <property type="entry name" value="Peptidase S8/S53 domain"/>
    <property type="match status" value="1"/>
</dbReference>
<evidence type="ECO:0000256" key="7">
    <source>
        <dbReference type="SAM" id="SignalP"/>
    </source>
</evidence>
<dbReference type="PRINTS" id="PR00723">
    <property type="entry name" value="SUBTILISIN"/>
</dbReference>
<feature type="domain" description="Peptidase S8/S53" evidence="8">
    <location>
        <begin position="155"/>
        <end position="401"/>
    </location>
</feature>
<gene>
    <name evidence="10" type="ORF">SAMN05421824_2130</name>
</gene>
<evidence type="ECO:0000313" key="10">
    <source>
        <dbReference type="EMBL" id="SEQ72130.1"/>
    </source>
</evidence>
<reference evidence="10 11" key="1">
    <citation type="submission" date="2016-10" db="EMBL/GenBank/DDBJ databases">
        <authorList>
            <person name="de Groot N.N."/>
        </authorList>
    </citation>
    <scope>NUCLEOTIDE SEQUENCE [LARGE SCALE GENOMIC DNA]</scope>
    <source>
        <strain evidence="10 11">DSM 21035</strain>
    </source>
</reference>
<dbReference type="PROSITE" id="PS51892">
    <property type="entry name" value="SUBTILASE"/>
    <property type="match status" value="1"/>
</dbReference>
<dbReference type="PANTHER" id="PTHR43399">
    <property type="entry name" value="SUBTILISIN-RELATED"/>
    <property type="match status" value="1"/>
</dbReference>
<dbReference type="SUPFAM" id="SSF52743">
    <property type="entry name" value="Subtilisin-like"/>
    <property type="match status" value="1"/>
</dbReference>
<evidence type="ECO:0000256" key="1">
    <source>
        <dbReference type="ARBA" id="ARBA00011073"/>
    </source>
</evidence>
<dbReference type="InterPro" id="IPR008979">
    <property type="entry name" value="Galactose-bd-like_sf"/>
</dbReference>
<evidence type="ECO:0000259" key="8">
    <source>
        <dbReference type="Pfam" id="PF00082"/>
    </source>
</evidence>
<dbReference type="EMBL" id="FOFN01000003">
    <property type="protein sequence ID" value="SEQ72130.1"/>
    <property type="molecule type" value="Genomic_DNA"/>
</dbReference>
<dbReference type="InterPro" id="IPR015500">
    <property type="entry name" value="Peptidase_S8_subtilisin-rel"/>
</dbReference>
<protein>
    <submittedName>
        <fullName evidence="10">Por secretion system C-terminal sorting domain-containing protein</fullName>
    </submittedName>
</protein>
<evidence type="ECO:0000256" key="3">
    <source>
        <dbReference type="ARBA" id="ARBA00022729"/>
    </source>
</evidence>
<evidence type="ECO:0000256" key="6">
    <source>
        <dbReference type="PROSITE-ProRule" id="PRU01240"/>
    </source>
</evidence>
<dbReference type="PROSITE" id="PS00138">
    <property type="entry name" value="SUBTILASE_SER"/>
    <property type="match status" value="1"/>
</dbReference>
<feature type="domain" description="Secretion system C-terminal sorting" evidence="9">
    <location>
        <begin position="563"/>
        <end position="637"/>
    </location>
</feature>
<dbReference type="Gene3D" id="2.60.120.380">
    <property type="match status" value="1"/>
</dbReference>
<keyword evidence="5" id="KW-0720">Serine protease</keyword>
<dbReference type="GO" id="GO:0006508">
    <property type="term" value="P:proteolysis"/>
    <property type="evidence" value="ECO:0007669"/>
    <property type="project" value="UniProtKB-KW"/>
</dbReference>
<dbReference type="GO" id="GO:0004252">
    <property type="term" value="F:serine-type endopeptidase activity"/>
    <property type="evidence" value="ECO:0007669"/>
    <property type="project" value="InterPro"/>
</dbReference>
<dbReference type="STRING" id="419940.SAMN05421824_2130"/>
<accession>A0A1H9IC54</accession>
<comment type="caution">
    <text evidence="6">Lacks conserved residue(s) required for the propagation of feature annotation.</text>
</comment>
<dbReference type="InterPro" id="IPR034058">
    <property type="entry name" value="TagA/B/C/D_pept_dom"/>
</dbReference>
<evidence type="ECO:0000259" key="9">
    <source>
        <dbReference type="Pfam" id="PF18962"/>
    </source>
</evidence>
<dbReference type="InterPro" id="IPR051048">
    <property type="entry name" value="Peptidase_S8/S53_subtilisin"/>
</dbReference>
<dbReference type="InterPro" id="IPR023828">
    <property type="entry name" value="Peptidase_S8_Ser-AS"/>
</dbReference>
<feature type="chain" id="PRO_5011542835" evidence="7">
    <location>
        <begin position="21"/>
        <end position="638"/>
    </location>
</feature>
<dbReference type="InterPro" id="IPR036852">
    <property type="entry name" value="Peptidase_S8/S53_dom_sf"/>
</dbReference>
<feature type="signal peptide" evidence="7">
    <location>
        <begin position="1"/>
        <end position="20"/>
    </location>
</feature>
<sequence>MKKKYTILSLALIFSVVAFAQTAAERQKIRATYDVETLDALIETLKAKNIAKEKRISAYLKANTGAERKVVVGNKTYVIYDIQDGQPVYRTTHNVDSAIGTRTNRLQNGGSLGLDLEGQNMSIGVWDEESARGTHDEFKDDQVVPQSRVVYPEFNGGPFIGTTSAHATHVAGTMIAKGADADAKGMAPKATLRSFDWNSDDAEAATEAGNGLLLSNHSYGIPLTSVSAANIGAYVSDARIWDQVAYAAPYYLPVKSAGNSGTETYTGGIASGYDKLTGNKTAKNALIVANANPFLLANGNFILNINPGSSQGPTDDFRVKPDIAGDGSSVYSSTDANNSDYSTFSGTSMAAPNVSGTCLLLQQYYNQLNSNYMRAATLKGLICHTAVDDTRTGPDPIYGWGFLDAEASANVITDASNGNALIREIVLNDGDTYTYQFSADAGSELRATICWTDPAGVASSSPGNILAPRLVNDLDLRLEDASSTVFTPWKLDNTNVAGAAIKGDNNVDNIERIDIASPVAGNYTLTVTHKGTLTNASQAFSVIITGANLTLSTKENAFSGLKVWPIPASTKINITYKTLPESSKLSLYNINGSLVFKDVLPASASNDYSIDSSKFAKGIYFLNIASGNSKYTQKIIIK</sequence>